<dbReference type="AlphaFoldDB" id="A0AA40SB67"/>
<dbReference type="EMBL" id="JACJIE010000002">
    <property type="protein sequence ID" value="MBA8943194.1"/>
    <property type="molecule type" value="Genomic_DNA"/>
</dbReference>
<accession>A0AA40SB67</accession>
<feature type="domain" description="DUF5753" evidence="1">
    <location>
        <begin position="2"/>
        <end position="56"/>
    </location>
</feature>
<dbReference type="Proteomes" id="UP000530412">
    <property type="component" value="Unassembled WGS sequence"/>
</dbReference>
<proteinExistence type="predicted"/>
<dbReference type="InterPro" id="IPR043917">
    <property type="entry name" value="DUF5753"/>
</dbReference>
<evidence type="ECO:0000313" key="2">
    <source>
        <dbReference type="EMBL" id="MBA8943194.1"/>
    </source>
</evidence>
<sequence length="61" mass="6947">MRLLETSERQWVGYSEGQKTGQLVCDREAVSVMQMRCAKMRSQTLSPADSVELLQRMRGAL</sequence>
<comment type="caution">
    <text evidence="2">The sequence shown here is derived from an EMBL/GenBank/DDBJ whole genome shotgun (WGS) entry which is preliminary data.</text>
</comment>
<evidence type="ECO:0000313" key="3">
    <source>
        <dbReference type="Proteomes" id="UP000530412"/>
    </source>
</evidence>
<dbReference type="Pfam" id="PF19054">
    <property type="entry name" value="DUF5753"/>
    <property type="match status" value="1"/>
</dbReference>
<reference evidence="2 3" key="1">
    <citation type="submission" date="2020-08" db="EMBL/GenBank/DDBJ databases">
        <title>Genomic Encyclopedia of Type Strains, Phase III (KMG-III): the genomes of soil and plant-associated and newly described type strains.</title>
        <authorList>
            <person name="Whitman W."/>
        </authorList>
    </citation>
    <scope>NUCLEOTIDE SEQUENCE [LARGE SCALE GENOMIC DNA]</scope>
    <source>
        <strain evidence="2 3">CECT 3271</strain>
    </source>
</reference>
<name>A0AA40SB67_9ACTN</name>
<organism evidence="2 3">
    <name type="scientific">Streptomyces calvus</name>
    <dbReference type="NCBI Taxonomy" id="67282"/>
    <lineage>
        <taxon>Bacteria</taxon>
        <taxon>Bacillati</taxon>
        <taxon>Actinomycetota</taxon>
        <taxon>Actinomycetes</taxon>
        <taxon>Kitasatosporales</taxon>
        <taxon>Streptomycetaceae</taxon>
        <taxon>Streptomyces</taxon>
    </lineage>
</organism>
<gene>
    <name evidence="2" type="ORF">FHS33_001588</name>
</gene>
<protein>
    <recommendedName>
        <fullName evidence="1">DUF5753 domain-containing protein</fullName>
    </recommendedName>
</protein>
<evidence type="ECO:0000259" key="1">
    <source>
        <dbReference type="Pfam" id="PF19054"/>
    </source>
</evidence>